<dbReference type="InterPro" id="IPR036388">
    <property type="entry name" value="WH-like_DNA-bd_sf"/>
</dbReference>
<dbReference type="Gene3D" id="1.10.10.10">
    <property type="entry name" value="Winged helix-like DNA-binding domain superfamily/Winged helix DNA-binding domain"/>
    <property type="match status" value="1"/>
</dbReference>
<dbReference type="CDD" id="cd00090">
    <property type="entry name" value="HTH_ARSR"/>
    <property type="match status" value="1"/>
</dbReference>
<evidence type="ECO:0000313" key="5">
    <source>
        <dbReference type="EMBL" id="TEB11475.1"/>
    </source>
</evidence>
<dbReference type="AlphaFoldDB" id="A0A4Y7RR38"/>
<dbReference type="OrthoDB" id="9798835at2"/>
<dbReference type="EMBL" id="QFFZ01000014">
    <property type="protein sequence ID" value="TEB11475.1"/>
    <property type="molecule type" value="Genomic_DNA"/>
</dbReference>
<dbReference type="SUPFAM" id="SSF46785">
    <property type="entry name" value="Winged helix' DNA-binding domain"/>
    <property type="match status" value="1"/>
</dbReference>
<dbReference type="InterPro" id="IPR036390">
    <property type="entry name" value="WH_DNA-bd_sf"/>
</dbReference>
<dbReference type="GO" id="GO:0003677">
    <property type="term" value="F:DNA binding"/>
    <property type="evidence" value="ECO:0007669"/>
    <property type="project" value="UniProtKB-KW"/>
</dbReference>
<dbReference type="PROSITE" id="PS50987">
    <property type="entry name" value="HTH_ARSR_2"/>
    <property type="match status" value="1"/>
</dbReference>
<dbReference type="NCBIfam" id="NF033788">
    <property type="entry name" value="HTH_metalloreg"/>
    <property type="match status" value="1"/>
</dbReference>
<evidence type="ECO:0000256" key="1">
    <source>
        <dbReference type="ARBA" id="ARBA00023015"/>
    </source>
</evidence>
<reference evidence="5 6" key="1">
    <citation type="journal article" date="2018" name="Environ. Microbiol.">
        <title>Novel energy conservation strategies and behaviour of Pelotomaculum schinkii driving syntrophic propionate catabolism.</title>
        <authorList>
            <person name="Hidalgo-Ahumada C.A.P."/>
            <person name="Nobu M.K."/>
            <person name="Narihiro T."/>
            <person name="Tamaki H."/>
            <person name="Liu W.T."/>
            <person name="Kamagata Y."/>
            <person name="Stams A.J.M."/>
            <person name="Imachi H."/>
            <person name="Sousa D.Z."/>
        </authorList>
    </citation>
    <scope>NUCLEOTIDE SEQUENCE [LARGE SCALE GENOMIC DNA]</scope>
    <source>
        <strain evidence="5 6">MGP</strain>
    </source>
</reference>
<dbReference type="Proteomes" id="UP000297597">
    <property type="component" value="Unassembled WGS sequence"/>
</dbReference>
<comment type="caution">
    <text evidence="5">The sequence shown here is derived from an EMBL/GenBank/DDBJ whole genome shotgun (WGS) entry which is preliminary data.</text>
</comment>
<keyword evidence="1" id="KW-0805">Transcription regulation</keyword>
<dbReference type="PANTHER" id="PTHR43132:SF2">
    <property type="entry name" value="ARSENICAL RESISTANCE OPERON REPRESSOR ARSR-RELATED"/>
    <property type="match status" value="1"/>
</dbReference>
<name>A0A4Y7RR38_9FIRM</name>
<dbReference type="Pfam" id="PF01022">
    <property type="entry name" value="HTH_5"/>
    <property type="match status" value="1"/>
</dbReference>
<dbReference type="PANTHER" id="PTHR43132">
    <property type="entry name" value="ARSENICAL RESISTANCE OPERON REPRESSOR ARSR-RELATED"/>
    <property type="match status" value="1"/>
</dbReference>
<keyword evidence="6" id="KW-1185">Reference proteome</keyword>
<evidence type="ECO:0000259" key="4">
    <source>
        <dbReference type="PROSITE" id="PS50987"/>
    </source>
</evidence>
<dbReference type="InterPro" id="IPR011991">
    <property type="entry name" value="ArsR-like_HTH"/>
</dbReference>
<dbReference type="InterPro" id="IPR051011">
    <property type="entry name" value="Metal_resp_trans_reg"/>
</dbReference>
<dbReference type="PRINTS" id="PR00778">
    <property type="entry name" value="HTHARSR"/>
</dbReference>
<evidence type="ECO:0000256" key="2">
    <source>
        <dbReference type="ARBA" id="ARBA00023125"/>
    </source>
</evidence>
<dbReference type="InterPro" id="IPR001845">
    <property type="entry name" value="HTH_ArsR_DNA-bd_dom"/>
</dbReference>
<organism evidence="5 6">
    <name type="scientific">Pelotomaculum propionicicum</name>
    <dbReference type="NCBI Taxonomy" id="258475"/>
    <lineage>
        <taxon>Bacteria</taxon>
        <taxon>Bacillati</taxon>
        <taxon>Bacillota</taxon>
        <taxon>Clostridia</taxon>
        <taxon>Eubacteriales</taxon>
        <taxon>Desulfotomaculaceae</taxon>
        <taxon>Pelotomaculum</taxon>
    </lineage>
</organism>
<gene>
    <name evidence="5" type="primary">arsR1</name>
    <name evidence="5" type="ORF">Pmgp_01663</name>
</gene>
<evidence type="ECO:0000313" key="6">
    <source>
        <dbReference type="Proteomes" id="UP000297597"/>
    </source>
</evidence>
<dbReference type="RefSeq" id="WP_134213523.1">
    <property type="nucleotide sequence ID" value="NZ_QFFZ01000014.1"/>
</dbReference>
<accession>A0A4Y7RR38</accession>
<evidence type="ECO:0000256" key="3">
    <source>
        <dbReference type="ARBA" id="ARBA00023163"/>
    </source>
</evidence>
<dbReference type="GO" id="GO:0003700">
    <property type="term" value="F:DNA-binding transcription factor activity"/>
    <property type="evidence" value="ECO:0007669"/>
    <property type="project" value="InterPro"/>
</dbReference>
<protein>
    <submittedName>
        <fullName evidence="5">Arsenic resistance transcriptional regulator ArsR1</fullName>
    </submittedName>
</protein>
<feature type="domain" description="HTH arsR-type" evidence="4">
    <location>
        <begin position="4"/>
        <end position="105"/>
    </location>
</feature>
<dbReference type="SMART" id="SM00418">
    <property type="entry name" value="HTH_ARSR"/>
    <property type="match status" value="1"/>
</dbReference>
<proteinExistence type="predicted"/>
<keyword evidence="3" id="KW-0804">Transcription</keyword>
<sequence length="129" mass="14880">MQHITYETLNKSEEIFRALADRTRIRIIRLLLHSSDACVSELMDALRLPQYSISRHLSILRHAGLVDERREGIWKYYYLVAKPPGFTEHLMEAIRSGINEKLLETDLDLFARRLGLRVDGKCVVGSEGL</sequence>
<keyword evidence="2" id="KW-0238">DNA-binding</keyword>